<gene>
    <name evidence="3" type="ORF">JYU34_019224</name>
</gene>
<evidence type="ECO:0000256" key="1">
    <source>
        <dbReference type="SAM" id="MobiDB-lite"/>
    </source>
</evidence>
<name>A0ABQ7PXQ8_PLUXY</name>
<sequence length="217" mass="24494">MLPGGLVLENSSNYGIVKTEALFGFGHGGGENFVNVQMNDTKPLEWLITPVSLERSLQESSRALAVTNSPKKAEGRHKKAKKKHAKKSKRKGKVKKCVFKILKKNGKRRKSKRNKNGMNKKKYILPLILGLLAAKSILIPIALKALAFMSAKGFLMGFFSTILASFLSIKGMFDHTHRYQDRKDEKTQVEIIQVPTKTEDHYYDSHYKRGDFVPMIS</sequence>
<dbReference type="Proteomes" id="UP000823941">
    <property type="component" value="Chromosome 26"/>
</dbReference>
<evidence type="ECO:0000313" key="4">
    <source>
        <dbReference type="Proteomes" id="UP000823941"/>
    </source>
</evidence>
<feature type="transmembrane region" description="Helical" evidence="2">
    <location>
        <begin position="123"/>
        <end position="147"/>
    </location>
</feature>
<keyword evidence="2" id="KW-1133">Transmembrane helix</keyword>
<accession>A0ABQ7PXQ8</accession>
<feature type="transmembrane region" description="Helical" evidence="2">
    <location>
        <begin position="153"/>
        <end position="173"/>
    </location>
</feature>
<organism evidence="3 4">
    <name type="scientific">Plutella xylostella</name>
    <name type="common">Diamondback moth</name>
    <name type="synonym">Plutella maculipennis</name>
    <dbReference type="NCBI Taxonomy" id="51655"/>
    <lineage>
        <taxon>Eukaryota</taxon>
        <taxon>Metazoa</taxon>
        <taxon>Ecdysozoa</taxon>
        <taxon>Arthropoda</taxon>
        <taxon>Hexapoda</taxon>
        <taxon>Insecta</taxon>
        <taxon>Pterygota</taxon>
        <taxon>Neoptera</taxon>
        <taxon>Endopterygota</taxon>
        <taxon>Lepidoptera</taxon>
        <taxon>Glossata</taxon>
        <taxon>Ditrysia</taxon>
        <taxon>Yponomeutoidea</taxon>
        <taxon>Plutellidae</taxon>
        <taxon>Plutella</taxon>
    </lineage>
</organism>
<feature type="compositionally biased region" description="Basic residues" evidence="1">
    <location>
        <begin position="74"/>
        <end position="93"/>
    </location>
</feature>
<comment type="caution">
    <text evidence="3">The sequence shown here is derived from an EMBL/GenBank/DDBJ whole genome shotgun (WGS) entry which is preliminary data.</text>
</comment>
<proteinExistence type="predicted"/>
<keyword evidence="2" id="KW-0812">Transmembrane</keyword>
<keyword evidence="2" id="KW-0472">Membrane</keyword>
<protein>
    <submittedName>
        <fullName evidence="3">Uncharacterized protein</fullName>
    </submittedName>
</protein>
<feature type="region of interest" description="Disordered" evidence="1">
    <location>
        <begin position="64"/>
        <end position="93"/>
    </location>
</feature>
<evidence type="ECO:0000256" key="2">
    <source>
        <dbReference type="SAM" id="Phobius"/>
    </source>
</evidence>
<keyword evidence="4" id="KW-1185">Reference proteome</keyword>
<evidence type="ECO:0000313" key="3">
    <source>
        <dbReference type="EMBL" id="KAG7297274.1"/>
    </source>
</evidence>
<dbReference type="EMBL" id="JAHIBW010000026">
    <property type="protein sequence ID" value="KAG7297274.1"/>
    <property type="molecule type" value="Genomic_DNA"/>
</dbReference>
<reference evidence="3 4" key="1">
    <citation type="submission" date="2021-06" db="EMBL/GenBank/DDBJ databases">
        <title>A haploid diamondback moth (Plutella xylostella L.) genome assembly resolves 31 chromosomes and identifies a diamide resistance mutation.</title>
        <authorList>
            <person name="Ward C.M."/>
            <person name="Perry K.D."/>
            <person name="Baker G."/>
            <person name="Powis K."/>
            <person name="Heckel D.G."/>
            <person name="Baxter S.W."/>
        </authorList>
    </citation>
    <scope>NUCLEOTIDE SEQUENCE [LARGE SCALE GENOMIC DNA]</scope>
    <source>
        <strain evidence="3 4">LV</strain>
        <tissue evidence="3">Single pupa</tissue>
    </source>
</reference>